<comment type="caution">
    <text evidence="1">The sequence shown here is derived from an EMBL/GenBank/DDBJ whole genome shotgun (WGS) entry which is preliminary data.</text>
</comment>
<evidence type="ECO:0008006" key="3">
    <source>
        <dbReference type="Google" id="ProtNLM"/>
    </source>
</evidence>
<gene>
    <name evidence="1" type="ORF">A3C15_00890</name>
</gene>
<dbReference type="SUPFAM" id="SSF111331">
    <property type="entry name" value="NAD kinase/diacylglycerol kinase-like"/>
    <property type="match status" value="1"/>
</dbReference>
<dbReference type="InterPro" id="IPR016064">
    <property type="entry name" value="NAD/diacylglycerol_kinase_sf"/>
</dbReference>
<dbReference type="STRING" id="1798682.A3C15_00890"/>
<dbReference type="Gene3D" id="3.40.50.10330">
    <property type="entry name" value="Probable inorganic polyphosphate/atp-NAD kinase, domain 1"/>
    <property type="match status" value="1"/>
</dbReference>
<protein>
    <recommendedName>
        <fullName evidence="3">DAGKc domain-containing protein</fullName>
    </recommendedName>
</protein>
<sequence>MYLYLYDAGTKQRQYDRVISNLETSLTDMGIIGKIVRMSSLLSPKQVIMEEIRRSKEMKTVVIVGDDAAFTKMIQQVADQPITFGWVPVGQKTELAERFGLPYGAACASILSRRRVLSVDIGKLNQYFFLDYCHVPLSTITMSLDGAVSISAMQQRMECHVWNVPPQDKSVMPHGYSPSPFDRQLEIVLQPVAKRGLFGSTMATPSIFPFREARLKLDKAVTVEVDGHTYKESHITISLCPQQFKLIVGRVADTKKT</sequence>
<proteinExistence type="predicted"/>
<reference evidence="1 2" key="1">
    <citation type="journal article" date="2016" name="Nat. Commun.">
        <title>Thousands of microbial genomes shed light on interconnected biogeochemical processes in an aquifer system.</title>
        <authorList>
            <person name="Anantharaman K."/>
            <person name="Brown C.T."/>
            <person name="Hug L.A."/>
            <person name="Sharon I."/>
            <person name="Castelle C.J."/>
            <person name="Probst A.J."/>
            <person name="Thomas B.C."/>
            <person name="Singh A."/>
            <person name="Wilkins M.J."/>
            <person name="Karaoz U."/>
            <person name="Brodie E.L."/>
            <person name="Williams K.H."/>
            <person name="Hubbard S.S."/>
            <person name="Banfield J.F."/>
        </authorList>
    </citation>
    <scope>NUCLEOTIDE SEQUENCE [LARGE SCALE GENOMIC DNA]</scope>
</reference>
<accession>A0A1F6M8G6</accession>
<evidence type="ECO:0000313" key="1">
    <source>
        <dbReference type="EMBL" id="OGH67919.1"/>
    </source>
</evidence>
<dbReference type="AlphaFoldDB" id="A0A1F6M8G6"/>
<organism evidence="1 2">
    <name type="scientific">Candidatus Magasanikbacteria bacterium RIFCSPHIGHO2_02_FULL_50_9b</name>
    <dbReference type="NCBI Taxonomy" id="1798682"/>
    <lineage>
        <taxon>Bacteria</taxon>
        <taxon>Candidatus Magasanikiibacteriota</taxon>
    </lineage>
</organism>
<dbReference type="Proteomes" id="UP000176532">
    <property type="component" value="Unassembled WGS sequence"/>
</dbReference>
<name>A0A1F6M8G6_9BACT</name>
<dbReference type="InterPro" id="IPR017438">
    <property type="entry name" value="ATP-NAD_kinase_N"/>
</dbReference>
<evidence type="ECO:0000313" key="2">
    <source>
        <dbReference type="Proteomes" id="UP000176532"/>
    </source>
</evidence>
<dbReference type="EMBL" id="MFQD01000030">
    <property type="protein sequence ID" value="OGH67919.1"/>
    <property type="molecule type" value="Genomic_DNA"/>
</dbReference>